<sequence>MGRKEPSPDEGRRSSSLRVGGYVTTRRAPRHRAPEVAEQGDRLPNISDYWPDAPHRLRAPWEGFLPLPPNAVSSVDVEVRGEIGPSGTLDRRWPIVLTGVLALTVVAGTMLLARPLAESEIRQQRAALPPSAVAIEPQITVAPMPPPLLLSPTPSPSATTTAPPDVRSARLEFVTGVTDLSVRIADLGDVPFEVTSTDGSEVDATTTFSDGVLRVEINSAGANGSAEVRLSNRIVWGLRLSAGVKSASFDTTAGTVSRIDLDGGAESFNLVLGRLSGVVPIRMTGGVSNWRIWTDGRVPTRVTVGDGAGNVIVYGDENGGTAPGAVIRSGDLDDGRGLDVDAVAGVGSLEISSTDQSGRGRTRR</sequence>
<proteinExistence type="predicted"/>
<gene>
    <name evidence="2" type="ORF">ACFO0C_42630</name>
</gene>
<evidence type="ECO:0000313" key="2">
    <source>
        <dbReference type="EMBL" id="MFC4071674.1"/>
    </source>
</evidence>
<evidence type="ECO:0000256" key="1">
    <source>
        <dbReference type="SAM" id="MobiDB-lite"/>
    </source>
</evidence>
<evidence type="ECO:0008006" key="4">
    <source>
        <dbReference type="Google" id="ProtNLM"/>
    </source>
</evidence>
<keyword evidence="3" id="KW-1185">Reference proteome</keyword>
<dbReference type="Proteomes" id="UP001595867">
    <property type="component" value="Unassembled WGS sequence"/>
</dbReference>
<feature type="compositionally biased region" description="Basic and acidic residues" evidence="1">
    <location>
        <begin position="1"/>
        <end position="13"/>
    </location>
</feature>
<dbReference type="RefSeq" id="WP_378072544.1">
    <property type="nucleotide sequence ID" value="NZ_JBHSBL010000028.1"/>
</dbReference>
<comment type="caution">
    <text evidence="2">The sequence shown here is derived from an EMBL/GenBank/DDBJ whole genome shotgun (WGS) entry which is preliminary data.</text>
</comment>
<dbReference type="EMBL" id="JBHSBL010000028">
    <property type="protein sequence ID" value="MFC4071674.1"/>
    <property type="molecule type" value="Genomic_DNA"/>
</dbReference>
<accession>A0ABV8J5Y8</accession>
<evidence type="ECO:0000313" key="3">
    <source>
        <dbReference type="Proteomes" id="UP001595867"/>
    </source>
</evidence>
<reference evidence="3" key="1">
    <citation type="journal article" date="2019" name="Int. J. Syst. Evol. Microbiol.">
        <title>The Global Catalogue of Microorganisms (GCM) 10K type strain sequencing project: providing services to taxonomists for standard genome sequencing and annotation.</title>
        <authorList>
            <consortium name="The Broad Institute Genomics Platform"/>
            <consortium name="The Broad Institute Genome Sequencing Center for Infectious Disease"/>
            <person name="Wu L."/>
            <person name="Ma J."/>
        </authorList>
    </citation>
    <scope>NUCLEOTIDE SEQUENCE [LARGE SCALE GENOMIC DNA]</scope>
    <source>
        <strain evidence="3">TBRC 5832</strain>
    </source>
</reference>
<feature type="region of interest" description="Disordered" evidence="1">
    <location>
        <begin position="1"/>
        <end position="38"/>
    </location>
</feature>
<organism evidence="2 3">
    <name type="scientific">Actinoplanes subglobosus</name>
    <dbReference type="NCBI Taxonomy" id="1547892"/>
    <lineage>
        <taxon>Bacteria</taxon>
        <taxon>Bacillati</taxon>
        <taxon>Actinomycetota</taxon>
        <taxon>Actinomycetes</taxon>
        <taxon>Micromonosporales</taxon>
        <taxon>Micromonosporaceae</taxon>
        <taxon>Actinoplanes</taxon>
    </lineage>
</organism>
<name>A0ABV8J5Y8_9ACTN</name>
<protein>
    <recommendedName>
        <fullName evidence="4">Adhesin domain-containing protein</fullName>
    </recommendedName>
</protein>